<name>A0A0E9W9V4_ANGAN</name>
<reference evidence="1" key="2">
    <citation type="journal article" date="2015" name="Fish Shellfish Immunol.">
        <title>Early steps in the European eel (Anguilla anguilla)-Vibrio vulnificus interaction in the gills: Role of the RtxA13 toxin.</title>
        <authorList>
            <person name="Callol A."/>
            <person name="Pajuelo D."/>
            <person name="Ebbesson L."/>
            <person name="Teles M."/>
            <person name="MacKenzie S."/>
            <person name="Amaro C."/>
        </authorList>
    </citation>
    <scope>NUCLEOTIDE SEQUENCE</scope>
</reference>
<evidence type="ECO:0000313" key="1">
    <source>
        <dbReference type="EMBL" id="JAH87184.1"/>
    </source>
</evidence>
<organism evidence="1">
    <name type="scientific">Anguilla anguilla</name>
    <name type="common">European freshwater eel</name>
    <name type="synonym">Muraena anguilla</name>
    <dbReference type="NCBI Taxonomy" id="7936"/>
    <lineage>
        <taxon>Eukaryota</taxon>
        <taxon>Metazoa</taxon>
        <taxon>Chordata</taxon>
        <taxon>Craniata</taxon>
        <taxon>Vertebrata</taxon>
        <taxon>Euteleostomi</taxon>
        <taxon>Actinopterygii</taxon>
        <taxon>Neopterygii</taxon>
        <taxon>Teleostei</taxon>
        <taxon>Anguilliformes</taxon>
        <taxon>Anguillidae</taxon>
        <taxon>Anguilla</taxon>
    </lineage>
</organism>
<accession>A0A0E9W9V4</accession>
<reference evidence="1" key="1">
    <citation type="submission" date="2014-11" db="EMBL/GenBank/DDBJ databases">
        <authorList>
            <person name="Amaro Gonzalez C."/>
        </authorList>
    </citation>
    <scope>NUCLEOTIDE SEQUENCE</scope>
</reference>
<dbReference type="AlphaFoldDB" id="A0A0E9W9V4"/>
<dbReference type="EMBL" id="GBXM01021393">
    <property type="protein sequence ID" value="JAH87184.1"/>
    <property type="molecule type" value="Transcribed_RNA"/>
</dbReference>
<protein>
    <submittedName>
        <fullName evidence="1">Uncharacterized protein</fullName>
    </submittedName>
</protein>
<proteinExistence type="predicted"/>
<sequence length="27" mass="3420">MRMYTIVRRKREVKAGVSYFYVSIYFR</sequence>